<dbReference type="AlphaFoldDB" id="A0A484N030"/>
<reference evidence="2 3" key="1">
    <citation type="submission" date="2018-04" db="EMBL/GenBank/DDBJ databases">
        <authorList>
            <person name="Vogel A."/>
        </authorList>
    </citation>
    <scope>NUCLEOTIDE SEQUENCE [LARGE SCALE GENOMIC DNA]</scope>
</reference>
<dbReference type="Proteomes" id="UP000595140">
    <property type="component" value="Unassembled WGS sequence"/>
</dbReference>
<evidence type="ECO:0000313" key="2">
    <source>
        <dbReference type="EMBL" id="VFQ94651.1"/>
    </source>
</evidence>
<keyword evidence="3" id="KW-1185">Reference proteome</keyword>
<accession>A0A484N030</accession>
<feature type="signal peptide" evidence="1">
    <location>
        <begin position="1"/>
        <end position="24"/>
    </location>
</feature>
<feature type="chain" id="PRO_5019730778" evidence="1">
    <location>
        <begin position="25"/>
        <end position="172"/>
    </location>
</feature>
<dbReference type="OrthoDB" id="673776at2759"/>
<evidence type="ECO:0000313" key="3">
    <source>
        <dbReference type="Proteomes" id="UP000595140"/>
    </source>
</evidence>
<name>A0A484N030_9ASTE</name>
<dbReference type="EMBL" id="OOIL02005377">
    <property type="protein sequence ID" value="VFQ94651.1"/>
    <property type="molecule type" value="Genomic_DNA"/>
</dbReference>
<evidence type="ECO:0000256" key="1">
    <source>
        <dbReference type="SAM" id="SignalP"/>
    </source>
</evidence>
<sequence length="172" mass="19820">MTSMSMARCGKLLELAVLLMVAWEKLLNKSKVDDIPPLEQCIRTELQWTVVEKTKLYCRMGCNEVLNAHKCREKLLLGAGSMFLIFNQVGGILDKFRLSEKTEPIDQHDLAIEFAECMRAARFKLEISGTREDIRFLIEQPKKPEEVNLEKYVHQDEESCRGVSLKTQTQSR</sequence>
<protein>
    <submittedName>
        <fullName evidence="2">Uncharacterized protein</fullName>
    </submittedName>
</protein>
<keyword evidence="1" id="KW-0732">Signal</keyword>
<proteinExistence type="predicted"/>
<organism evidence="2 3">
    <name type="scientific">Cuscuta campestris</name>
    <dbReference type="NCBI Taxonomy" id="132261"/>
    <lineage>
        <taxon>Eukaryota</taxon>
        <taxon>Viridiplantae</taxon>
        <taxon>Streptophyta</taxon>
        <taxon>Embryophyta</taxon>
        <taxon>Tracheophyta</taxon>
        <taxon>Spermatophyta</taxon>
        <taxon>Magnoliopsida</taxon>
        <taxon>eudicotyledons</taxon>
        <taxon>Gunneridae</taxon>
        <taxon>Pentapetalae</taxon>
        <taxon>asterids</taxon>
        <taxon>lamiids</taxon>
        <taxon>Solanales</taxon>
        <taxon>Convolvulaceae</taxon>
        <taxon>Cuscuteae</taxon>
        <taxon>Cuscuta</taxon>
        <taxon>Cuscuta subgen. Grammica</taxon>
        <taxon>Cuscuta sect. Cleistogrammica</taxon>
    </lineage>
</organism>
<gene>
    <name evidence="2" type="ORF">CCAM_LOCUS36427</name>
</gene>